<organism evidence="1 2">
    <name type="scientific">Sinorhizobium americanum</name>
    <dbReference type="NCBI Taxonomy" id="194963"/>
    <lineage>
        <taxon>Bacteria</taxon>
        <taxon>Pseudomonadati</taxon>
        <taxon>Pseudomonadota</taxon>
        <taxon>Alphaproteobacteria</taxon>
        <taxon>Hyphomicrobiales</taxon>
        <taxon>Rhizobiaceae</taxon>
        <taxon>Sinorhizobium/Ensifer group</taxon>
        <taxon>Sinorhizobium</taxon>
    </lineage>
</organism>
<sequence>MGSQAGLTILLITVRSRSTLRQNGSACSGAEHWLKFLAFFLQHFPSTCPPANSPRRMRLIRGLRLASRTAQHRGMLASDTIWRKKSTARNPPIKKLWIQQLAPPSEYSPPRGELTCF</sequence>
<dbReference type="AlphaFoldDB" id="A0A1L3LP79"/>
<reference evidence="1 2" key="1">
    <citation type="submission" date="2015-10" db="EMBL/GenBank/DDBJ databases">
        <title>Genomic differences between typical nodule nitrogen-fixing rhizobial strains and those coming from bean seeds.</title>
        <authorList>
            <person name="Peralta H."/>
            <person name="Aguilar-Vera A."/>
            <person name="Diaz R."/>
            <person name="Mora Y."/>
            <person name="Martinez-Batallar G."/>
            <person name="Salazar E."/>
            <person name="Vargas-Lagunas C."/>
            <person name="Encarnacion S."/>
            <person name="Girard L."/>
            <person name="Mora J."/>
        </authorList>
    </citation>
    <scope>NUCLEOTIDE SEQUENCE [LARGE SCALE GENOMIC DNA]</scope>
    <source>
        <strain evidence="1 2">CFNEI 73</strain>
    </source>
</reference>
<accession>A0A1L3LP79</accession>
<gene>
    <name evidence="1" type="ORF">SAMCFNEI73_Ch2626</name>
</gene>
<evidence type="ECO:0000313" key="1">
    <source>
        <dbReference type="EMBL" id="APG91902.1"/>
    </source>
</evidence>
<keyword evidence="2" id="KW-1185">Reference proteome</keyword>
<evidence type="ECO:0000313" key="2">
    <source>
        <dbReference type="Proteomes" id="UP000182306"/>
    </source>
</evidence>
<dbReference type="EMBL" id="CP013107">
    <property type="protein sequence ID" value="APG91902.1"/>
    <property type="molecule type" value="Genomic_DNA"/>
</dbReference>
<dbReference type="Proteomes" id="UP000182306">
    <property type="component" value="Chromosome"/>
</dbReference>
<dbReference type="KEGG" id="same:SAMCFNEI73_Ch2626"/>
<name>A0A1L3LP79_9HYPH</name>
<protein>
    <submittedName>
        <fullName evidence="1">Uncharacterized protein</fullName>
    </submittedName>
</protein>
<proteinExistence type="predicted"/>